<evidence type="ECO:0000313" key="1">
    <source>
        <dbReference type="EMBL" id="CAB4926919.1"/>
    </source>
</evidence>
<reference evidence="1" key="1">
    <citation type="submission" date="2020-05" db="EMBL/GenBank/DDBJ databases">
        <authorList>
            <person name="Chiriac C."/>
            <person name="Salcher M."/>
            <person name="Ghai R."/>
            <person name="Kavagutti S V."/>
        </authorList>
    </citation>
    <scope>NUCLEOTIDE SEQUENCE</scope>
</reference>
<proteinExistence type="predicted"/>
<sequence>MGDDDYFVPFSSAWISDRLYRVTADFGSMGQAVKVDGWYEAESTAWRQLVDELPDGSSWVDDYRAAALECRLTVTFNDVTRVVGRRGYGGFSVSYPAELLLAEDDKVVAMRTAILTVIDRHVDRCELGVPLLSEAVRSA</sequence>
<protein>
    <submittedName>
        <fullName evidence="1">Unannotated protein</fullName>
    </submittedName>
</protein>
<accession>A0A6J7I895</accession>
<dbReference type="EMBL" id="CAFBMW010000006">
    <property type="protein sequence ID" value="CAB4926919.1"/>
    <property type="molecule type" value="Genomic_DNA"/>
</dbReference>
<gene>
    <name evidence="1" type="ORF">UFOPK3662_00982</name>
</gene>
<organism evidence="1">
    <name type="scientific">freshwater metagenome</name>
    <dbReference type="NCBI Taxonomy" id="449393"/>
    <lineage>
        <taxon>unclassified sequences</taxon>
        <taxon>metagenomes</taxon>
        <taxon>ecological metagenomes</taxon>
    </lineage>
</organism>
<name>A0A6J7I895_9ZZZZ</name>
<dbReference type="AlphaFoldDB" id="A0A6J7I895"/>